<reference evidence="6 7" key="1">
    <citation type="submission" date="2017-11" db="EMBL/GenBank/DDBJ databases">
        <title>Infants hospitalized years apart are colonized by the same room-sourced microbial strains.</title>
        <authorList>
            <person name="Brooks B."/>
            <person name="Olm M.R."/>
            <person name="Firek B.A."/>
            <person name="Baker R."/>
            <person name="Thomas B.C."/>
            <person name="Morowitz M.J."/>
            <person name="Banfield J.F."/>
        </authorList>
    </citation>
    <scope>NUCLEOTIDE SEQUENCE [LARGE SCALE GENOMIC DNA]</scope>
    <source>
        <strain evidence="6">S2_009_000_R2_76</strain>
    </source>
</reference>
<dbReference type="SUPFAM" id="SSF46689">
    <property type="entry name" value="Homeodomain-like"/>
    <property type="match status" value="1"/>
</dbReference>
<comment type="caution">
    <text evidence="6">The sequence shown here is derived from an EMBL/GenBank/DDBJ whole genome shotgun (WGS) entry which is preliminary data.</text>
</comment>
<evidence type="ECO:0000256" key="2">
    <source>
        <dbReference type="ARBA" id="ARBA00023125"/>
    </source>
</evidence>
<dbReference type="EMBL" id="QFOI01000340">
    <property type="protein sequence ID" value="PZP43952.1"/>
    <property type="molecule type" value="Genomic_DNA"/>
</dbReference>
<dbReference type="PANTHER" id="PTHR47506">
    <property type="entry name" value="TRANSCRIPTIONAL REGULATORY PROTEIN"/>
    <property type="match status" value="1"/>
</dbReference>
<dbReference type="InterPro" id="IPR009057">
    <property type="entry name" value="Homeodomain-like_sf"/>
</dbReference>
<dbReference type="Proteomes" id="UP000249645">
    <property type="component" value="Unassembled WGS sequence"/>
</dbReference>
<dbReference type="AlphaFoldDB" id="A0A2W5GKY0"/>
<evidence type="ECO:0000256" key="4">
    <source>
        <dbReference type="PROSITE-ProRule" id="PRU00335"/>
    </source>
</evidence>
<evidence type="ECO:0000313" key="7">
    <source>
        <dbReference type="Proteomes" id="UP000249645"/>
    </source>
</evidence>
<organism evidence="6 7">
    <name type="scientific">Pseudopedobacter saltans</name>
    <dbReference type="NCBI Taxonomy" id="151895"/>
    <lineage>
        <taxon>Bacteria</taxon>
        <taxon>Pseudomonadati</taxon>
        <taxon>Bacteroidota</taxon>
        <taxon>Sphingobacteriia</taxon>
        <taxon>Sphingobacteriales</taxon>
        <taxon>Sphingobacteriaceae</taxon>
        <taxon>Pseudopedobacter</taxon>
    </lineage>
</organism>
<dbReference type="InterPro" id="IPR001647">
    <property type="entry name" value="HTH_TetR"/>
</dbReference>
<keyword evidence="2 4" id="KW-0238">DNA-binding</keyword>
<dbReference type="GO" id="GO:0003677">
    <property type="term" value="F:DNA binding"/>
    <property type="evidence" value="ECO:0007669"/>
    <property type="project" value="UniProtKB-UniRule"/>
</dbReference>
<keyword evidence="1" id="KW-0805">Transcription regulation</keyword>
<keyword evidence="3" id="KW-0804">Transcription</keyword>
<name>A0A2W5GKY0_9SPHI</name>
<evidence type="ECO:0000256" key="1">
    <source>
        <dbReference type="ARBA" id="ARBA00023015"/>
    </source>
</evidence>
<dbReference type="PROSITE" id="PS50977">
    <property type="entry name" value="HTH_TETR_2"/>
    <property type="match status" value="1"/>
</dbReference>
<dbReference type="InterPro" id="IPR036271">
    <property type="entry name" value="Tet_transcr_reg_TetR-rel_C_sf"/>
</dbReference>
<dbReference type="PANTHER" id="PTHR47506:SF3">
    <property type="entry name" value="HTH-TYPE TRANSCRIPTIONAL REGULATOR LMRA"/>
    <property type="match status" value="1"/>
</dbReference>
<gene>
    <name evidence="6" type="ORF">DI598_15090</name>
</gene>
<sequence>MFNKKGYVGTYLSDLTEATGLTKGSIYGNFKDKNEVAVEAFRYNYDFQTRNLFPTIDNDNPGLEGLIESLNLFKTVYETIFNNGGCTILNTAVDADDGNDVLKSEVIQSIYKWKDTIATMLTNAIRNNEIPKIDVDVLSYRIIALVEGSLMLAKTLNRPEILISNIDSLIKEVSILEKQ</sequence>
<feature type="domain" description="HTH tetR-type" evidence="5">
    <location>
        <begin position="1"/>
        <end position="48"/>
    </location>
</feature>
<evidence type="ECO:0000259" key="5">
    <source>
        <dbReference type="PROSITE" id="PS50977"/>
    </source>
</evidence>
<protein>
    <submittedName>
        <fullName evidence="6">TetR/AcrR family transcriptional regulator</fullName>
    </submittedName>
</protein>
<dbReference type="InterPro" id="IPR011075">
    <property type="entry name" value="TetR_C"/>
</dbReference>
<feature type="DNA-binding region" description="H-T-H motif" evidence="4">
    <location>
        <begin position="11"/>
        <end position="30"/>
    </location>
</feature>
<evidence type="ECO:0000313" key="6">
    <source>
        <dbReference type="EMBL" id="PZP43952.1"/>
    </source>
</evidence>
<dbReference type="Gene3D" id="1.10.357.10">
    <property type="entry name" value="Tetracycline Repressor, domain 2"/>
    <property type="match status" value="1"/>
</dbReference>
<dbReference type="SUPFAM" id="SSF48498">
    <property type="entry name" value="Tetracyclin repressor-like, C-terminal domain"/>
    <property type="match status" value="1"/>
</dbReference>
<dbReference type="Pfam" id="PF16925">
    <property type="entry name" value="TetR_C_13"/>
    <property type="match status" value="1"/>
</dbReference>
<evidence type="ECO:0000256" key="3">
    <source>
        <dbReference type="ARBA" id="ARBA00023163"/>
    </source>
</evidence>
<accession>A0A2W5GKY0</accession>
<proteinExistence type="predicted"/>
<dbReference type="Pfam" id="PF00440">
    <property type="entry name" value="TetR_N"/>
    <property type="match status" value="1"/>
</dbReference>